<evidence type="ECO:0000256" key="6">
    <source>
        <dbReference type="ARBA" id="ARBA00022801"/>
    </source>
</evidence>
<keyword evidence="8" id="KW-0694">RNA-binding</keyword>
<keyword evidence="5" id="KW-0255">Endonuclease</keyword>
<keyword evidence="11" id="KW-1185">Reference proteome</keyword>
<dbReference type="EMBL" id="PKMF04000853">
    <property type="protein sequence ID" value="KAK7817959.1"/>
    <property type="molecule type" value="Genomic_DNA"/>
</dbReference>
<keyword evidence="3" id="KW-0540">Nuclease</keyword>
<dbReference type="SMART" id="SM00535">
    <property type="entry name" value="RIBOc"/>
    <property type="match status" value="1"/>
</dbReference>
<dbReference type="InterPro" id="IPR000999">
    <property type="entry name" value="RNase_III_dom"/>
</dbReference>
<feature type="domain" description="RNase III" evidence="9">
    <location>
        <begin position="17"/>
        <end position="172"/>
    </location>
</feature>
<protein>
    <submittedName>
        <fullName evidence="10">Ribonuclease 3-like protein 2</fullName>
    </submittedName>
</protein>
<dbReference type="GO" id="GO:0004525">
    <property type="term" value="F:ribonuclease III activity"/>
    <property type="evidence" value="ECO:0007669"/>
    <property type="project" value="InterPro"/>
</dbReference>
<comment type="cofactor">
    <cofactor evidence="2">
        <name>Mg(2+)</name>
        <dbReference type="ChEBI" id="CHEBI:18420"/>
    </cofactor>
</comment>
<dbReference type="PROSITE" id="PS50142">
    <property type="entry name" value="RNASE_3_2"/>
    <property type="match status" value="1"/>
</dbReference>
<evidence type="ECO:0000256" key="1">
    <source>
        <dbReference type="ARBA" id="ARBA00001936"/>
    </source>
</evidence>
<evidence type="ECO:0000256" key="5">
    <source>
        <dbReference type="ARBA" id="ARBA00022759"/>
    </source>
</evidence>
<comment type="caution">
    <text evidence="10">The sequence shown here is derived from an EMBL/GenBank/DDBJ whole genome shotgun (WGS) entry which is preliminary data.</text>
</comment>
<evidence type="ECO:0000256" key="8">
    <source>
        <dbReference type="ARBA" id="ARBA00022884"/>
    </source>
</evidence>
<reference evidence="10 11" key="1">
    <citation type="journal article" date="2018" name="Sci. Data">
        <title>The draft genome sequence of cork oak.</title>
        <authorList>
            <person name="Ramos A.M."/>
            <person name="Usie A."/>
            <person name="Barbosa P."/>
            <person name="Barros P.M."/>
            <person name="Capote T."/>
            <person name="Chaves I."/>
            <person name="Simoes F."/>
            <person name="Abreu I."/>
            <person name="Carrasquinho I."/>
            <person name="Faro C."/>
            <person name="Guimaraes J.B."/>
            <person name="Mendonca D."/>
            <person name="Nobrega F."/>
            <person name="Rodrigues L."/>
            <person name="Saibo N.J.M."/>
            <person name="Varela M.C."/>
            <person name="Egas C."/>
            <person name="Matos J."/>
            <person name="Miguel C.M."/>
            <person name="Oliveira M.M."/>
            <person name="Ricardo C.P."/>
            <person name="Goncalves S."/>
        </authorList>
    </citation>
    <scope>NUCLEOTIDE SEQUENCE [LARGE SCALE GENOMIC DNA]</scope>
    <source>
        <strain evidence="11">cv. HL8</strain>
    </source>
</reference>
<dbReference type="GO" id="GO:0005634">
    <property type="term" value="C:nucleus"/>
    <property type="evidence" value="ECO:0007669"/>
    <property type="project" value="TreeGrafter"/>
</dbReference>
<evidence type="ECO:0000313" key="10">
    <source>
        <dbReference type="EMBL" id="KAK7817959.1"/>
    </source>
</evidence>
<evidence type="ECO:0000256" key="4">
    <source>
        <dbReference type="ARBA" id="ARBA00022723"/>
    </source>
</evidence>
<keyword evidence="4" id="KW-0479">Metal-binding</keyword>
<dbReference type="PANTHER" id="PTHR14950">
    <property type="entry name" value="DICER-RELATED"/>
    <property type="match status" value="1"/>
</dbReference>
<organism evidence="10 11">
    <name type="scientific">Quercus suber</name>
    <name type="common">Cork oak</name>
    <dbReference type="NCBI Taxonomy" id="58331"/>
    <lineage>
        <taxon>Eukaryota</taxon>
        <taxon>Viridiplantae</taxon>
        <taxon>Streptophyta</taxon>
        <taxon>Embryophyta</taxon>
        <taxon>Tracheophyta</taxon>
        <taxon>Spermatophyta</taxon>
        <taxon>Magnoliopsida</taxon>
        <taxon>eudicotyledons</taxon>
        <taxon>Gunneridae</taxon>
        <taxon>Pentapetalae</taxon>
        <taxon>rosids</taxon>
        <taxon>fabids</taxon>
        <taxon>Fagales</taxon>
        <taxon>Fagaceae</taxon>
        <taxon>Quercus</taxon>
    </lineage>
</organism>
<dbReference type="PANTHER" id="PTHR14950:SF49">
    <property type="entry name" value="RIBONUCLEASE 3-LIKE PROTEIN 2-RELATED"/>
    <property type="match status" value="1"/>
</dbReference>
<evidence type="ECO:0000256" key="7">
    <source>
        <dbReference type="ARBA" id="ARBA00022842"/>
    </source>
</evidence>
<dbReference type="SUPFAM" id="SSF69065">
    <property type="entry name" value="RNase III domain-like"/>
    <property type="match status" value="2"/>
</dbReference>
<name>A0AAW0IUD5_QUESU</name>
<dbReference type="CDD" id="cd00593">
    <property type="entry name" value="RIBOc"/>
    <property type="match status" value="1"/>
</dbReference>
<accession>A0AAW0IUD5</accession>
<dbReference type="GO" id="GO:0003723">
    <property type="term" value="F:RNA binding"/>
    <property type="evidence" value="ECO:0007669"/>
    <property type="project" value="UniProtKB-KW"/>
</dbReference>
<dbReference type="Gene3D" id="1.10.1520.10">
    <property type="entry name" value="Ribonuclease III domain"/>
    <property type="match status" value="2"/>
</dbReference>
<dbReference type="GO" id="GO:0046872">
    <property type="term" value="F:metal ion binding"/>
    <property type="evidence" value="ECO:0007669"/>
    <property type="project" value="UniProtKB-KW"/>
</dbReference>
<proteinExistence type="predicted"/>
<dbReference type="Pfam" id="PF00636">
    <property type="entry name" value="Ribonuclease_3"/>
    <property type="match status" value="1"/>
</dbReference>
<evidence type="ECO:0000259" key="9">
    <source>
        <dbReference type="PROSITE" id="PS50142"/>
    </source>
</evidence>
<keyword evidence="6" id="KW-0378">Hydrolase</keyword>
<dbReference type="InterPro" id="IPR036389">
    <property type="entry name" value="RNase_III_sf"/>
</dbReference>
<dbReference type="Proteomes" id="UP000237347">
    <property type="component" value="Unassembled WGS sequence"/>
</dbReference>
<evidence type="ECO:0000313" key="11">
    <source>
        <dbReference type="Proteomes" id="UP000237347"/>
    </source>
</evidence>
<sequence>MDSLLSMEEEEEKSATIVAVEKILSYSFKDKALLVEALTHPAYYNNKNKNNNKGESFRSYQRLEFVGDVVLGLAVSKYLYLEHHSLGPGQLTDLRSANVGNDKLARVAVRLGLHRYIRHNNNLDATLLDEVQEFADEVSQEGDIVLHGSIKAPKVLADIVESLAAAIYFDLNFDLQKLWMIFRDLLKPIVTLEVLQQQPHPIDTLYKQCAKQGREVAIKPWRDGAKNIASVYVDGVFVASGSSSQLMDIARLNAAKQALLELAKSMPTNIGRLDFSFGLNKSLKIEGAMQKLREFCQKKSIVKAEGPPHAKKYVYLVQIENADGGLSMEGEEKSKVQEFADEVSQEGDIVLHGSIKAPKVLADIVESLAAAIYFDLNFDLQKLRVIFRDLLKPIVTLEVLQQQPHPIDTLYKQCAKQGREVAIKPWRDWAKNIASVYVDGVFVASGSSNQLMDIARLNAAKQALLELAKSMPTNIGRLDFSFGLNKSLEIEGAKQKLQEFCKKSIVKAEGPPHAKKYVCLVQIENADGTVDCLWREKKSQNMKVKEFKSWDSKWKCPPKEPIQY</sequence>
<evidence type="ECO:0000256" key="2">
    <source>
        <dbReference type="ARBA" id="ARBA00001946"/>
    </source>
</evidence>
<keyword evidence="7" id="KW-0460">Magnesium</keyword>
<dbReference type="FunFam" id="1.10.1520.10:FF:000004">
    <property type="entry name" value="Endoribonuclease dicer-like 1"/>
    <property type="match status" value="1"/>
</dbReference>
<comment type="cofactor">
    <cofactor evidence="1">
        <name>Mn(2+)</name>
        <dbReference type="ChEBI" id="CHEBI:29035"/>
    </cofactor>
</comment>
<gene>
    <name evidence="10" type="primary">RTL2_13</name>
    <name evidence="10" type="ORF">CFP56_042010</name>
</gene>
<dbReference type="AlphaFoldDB" id="A0AAW0IUD5"/>
<dbReference type="GO" id="GO:0005737">
    <property type="term" value="C:cytoplasm"/>
    <property type="evidence" value="ECO:0007669"/>
    <property type="project" value="TreeGrafter"/>
</dbReference>
<dbReference type="GO" id="GO:0030422">
    <property type="term" value="P:siRNA processing"/>
    <property type="evidence" value="ECO:0007669"/>
    <property type="project" value="TreeGrafter"/>
</dbReference>
<evidence type="ECO:0000256" key="3">
    <source>
        <dbReference type="ARBA" id="ARBA00022722"/>
    </source>
</evidence>